<evidence type="ECO:0000313" key="1">
    <source>
        <dbReference type="EMBL" id="EBO0666855.1"/>
    </source>
</evidence>
<accession>A0A5T9N3D3</accession>
<reference evidence="1" key="1">
    <citation type="submission" date="2018-06" db="EMBL/GenBank/DDBJ databases">
        <authorList>
            <consortium name="PulseNet: The National Subtyping Network for Foodborne Disease Surveillance"/>
            <person name="Tarr C.L."/>
            <person name="Trees E."/>
            <person name="Katz L.S."/>
            <person name="Carleton-Romer H.A."/>
            <person name="Stroika S."/>
            <person name="Kucerova Z."/>
            <person name="Roache K.F."/>
            <person name="Sabol A.L."/>
            <person name="Besser J."/>
            <person name="Gerner-Smidt P."/>
        </authorList>
    </citation>
    <scope>NUCLEOTIDE SEQUENCE</scope>
    <source>
        <strain evidence="1">PNUSAS044349</strain>
    </source>
</reference>
<sequence length="66" mass="8161">MHLLSDPASRGRKRRYDYFLTVLYFRKISYIEKIGSSRNRHPVIRFRFYKLGCNCIWLKFQNEKDK</sequence>
<gene>
    <name evidence="1" type="ORF">DRH66_22615</name>
</gene>
<organism evidence="1">
    <name type="scientific">Salmonella enterica</name>
    <name type="common">Salmonella choleraesuis</name>
    <dbReference type="NCBI Taxonomy" id="28901"/>
    <lineage>
        <taxon>Bacteria</taxon>
        <taxon>Pseudomonadati</taxon>
        <taxon>Pseudomonadota</taxon>
        <taxon>Gammaproteobacteria</taxon>
        <taxon>Enterobacterales</taxon>
        <taxon>Enterobacteriaceae</taxon>
        <taxon>Salmonella</taxon>
    </lineage>
</organism>
<name>A0A5T9N3D3_SALER</name>
<dbReference type="EMBL" id="AAGBHE010000018">
    <property type="protein sequence ID" value="EBO0666855.1"/>
    <property type="molecule type" value="Genomic_DNA"/>
</dbReference>
<protein>
    <submittedName>
        <fullName evidence="1">Uncharacterized protein</fullName>
    </submittedName>
</protein>
<comment type="caution">
    <text evidence="1">The sequence shown here is derived from an EMBL/GenBank/DDBJ whole genome shotgun (WGS) entry which is preliminary data.</text>
</comment>
<dbReference type="AlphaFoldDB" id="A0A5T9N3D3"/>
<proteinExistence type="predicted"/>